<accession>A0A8J2QPF7</accession>
<gene>
    <name evidence="1" type="ORF">DCHRY22_LOCUS7137</name>
</gene>
<keyword evidence="2" id="KW-1185">Reference proteome</keyword>
<dbReference type="Proteomes" id="UP000789524">
    <property type="component" value="Unassembled WGS sequence"/>
</dbReference>
<dbReference type="EMBL" id="CAKASE010000057">
    <property type="protein sequence ID" value="CAG9566505.1"/>
    <property type="molecule type" value="Genomic_DNA"/>
</dbReference>
<proteinExistence type="predicted"/>
<comment type="caution">
    <text evidence="1">The sequence shown here is derived from an EMBL/GenBank/DDBJ whole genome shotgun (WGS) entry which is preliminary data.</text>
</comment>
<evidence type="ECO:0000313" key="1">
    <source>
        <dbReference type="EMBL" id="CAG9566505.1"/>
    </source>
</evidence>
<organism evidence="1 2">
    <name type="scientific">Danaus chrysippus</name>
    <name type="common">African queen</name>
    <dbReference type="NCBI Taxonomy" id="151541"/>
    <lineage>
        <taxon>Eukaryota</taxon>
        <taxon>Metazoa</taxon>
        <taxon>Ecdysozoa</taxon>
        <taxon>Arthropoda</taxon>
        <taxon>Hexapoda</taxon>
        <taxon>Insecta</taxon>
        <taxon>Pterygota</taxon>
        <taxon>Neoptera</taxon>
        <taxon>Endopterygota</taxon>
        <taxon>Lepidoptera</taxon>
        <taxon>Glossata</taxon>
        <taxon>Ditrysia</taxon>
        <taxon>Papilionoidea</taxon>
        <taxon>Nymphalidae</taxon>
        <taxon>Danainae</taxon>
        <taxon>Danaini</taxon>
        <taxon>Danaina</taxon>
        <taxon>Danaus</taxon>
        <taxon>Anosia</taxon>
    </lineage>
</organism>
<name>A0A8J2QPF7_9NEOP</name>
<reference evidence="1" key="1">
    <citation type="submission" date="2021-09" db="EMBL/GenBank/DDBJ databases">
        <authorList>
            <person name="Martin H S."/>
        </authorList>
    </citation>
    <scope>NUCLEOTIDE SEQUENCE</scope>
</reference>
<sequence length="148" mass="16440">MRLEMQSTNRNELSFVLMRIIQLILEWINTRRSCQPAAPPATGLDGTKGGRPRWFLITTETVMQIGGRGELHVSNKHALLRSYRQITCLPFTPRAIKPLLAGSLLGGSRLMLAEAKPTKCWQMRSAKLNGSLRKSPGRAVTATMLKLG</sequence>
<protein>
    <submittedName>
        <fullName evidence="1">(African queen) hypothetical protein</fullName>
    </submittedName>
</protein>
<evidence type="ECO:0000313" key="2">
    <source>
        <dbReference type="Proteomes" id="UP000789524"/>
    </source>
</evidence>
<dbReference type="AlphaFoldDB" id="A0A8J2QPF7"/>